<feature type="chain" id="PRO_5044217477" evidence="1">
    <location>
        <begin position="27"/>
        <end position="143"/>
    </location>
</feature>
<sequence length="143" mass="15190">MKKSYWLYKMCLLLGLGICIPVTGNASDIGDATLTQQQSKITASGVVVDESGESLIGASVIEKGAATNGTITDIDGRFSLSVAPNAILEISYVGYQKQDIPAKKDMRIIMHPDVANLEEVVVVAYGTQKKVSVIGSVASIDRK</sequence>
<keyword evidence="1" id="KW-0732">Signal</keyword>
<protein>
    <submittedName>
        <fullName evidence="2">TonB-dependent receptor</fullName>
    </submittedName>
</protein>
<feature type="signal peptide" evidence="1">
    <location>
        <begin position="1"/>
        <end position="26"/>
    </location>
</feature>
<gene>
    <name evidence="2" type="ORF">F2Z09_22950</name>
</gene>
<name>A0AB34BIJ0_9BACE</name>
<dbReference type="Gene3D" id="2.60.40.1120">
    <property type="entry name" value="Carboxypeptidase-like, regulatory domain"/>
    <property type="match status" value="1"/>
</dbReference>
<accession>A0AB34BIJ0</accession>
<keyword evidence="2" id="KW-0675">Receptor</keyword>
<organism evidence="2 3">
    <name type="scientific">Bacteroides finegoldii</name>
    <dbReference type="NCBI Taxonomy" id="338188"/>
    <lineage>
        <taxon>Bacteria</taxon>
        <taxon>Pseudomonadati</taxon>
        <taxon>Bacteroidota</taxon>
        <taxon>Bacteroidia</taxon>
        <taxon>Bacteroidales</taxon>
        <taxon>Bacteroidaceae</taxon>
        <taxon>Bacteroides</taxon>
    </lineage>
</organism>
<keyword evidence="3" id="KW-1185">Reference proteome</keyword>
<dbReference type="FunFam" id="2.60.40.1120:FF:000003">
    <property type="entry name" value="Outer membrane protein Omp121"/>
    <property type="match status" value="1"/>
</dbReference>
<feature type="non-terminal residue" evidence="2">
    <location>
        <position position="143"/>
    </location>
</feature>
<dbReference type="EMBL" id="VWAG01000136">
    <property type="protein sequence ID" value="KAA5249313.1"/>
    <property type="molecule type" value="Genomic_DNA"/>
</dbReference>
<dbReference type="SUPFAM" id="SSF49464">
    <property type="entry name" value="Carboxypeptidase regulatory domain-like"/>
    <property type="match status" value="1"/>
</dbReference>
<dbReference type="InterPro" id="IPR008969">
    <property type="entry name" value="CarboxyPept-like_regulatory"/>
</dbReference>
<dbReference type="RefSeq" id="WP_192912380.1">
    <property type="nucleotide sequence ID" value="NZ_VWAG01000136.1"/>
</dbReference>
<reference evidence="2 3" key="1">
    <citation type="journal article" date="2019" name="Nat. Med.">
        <title>A library of human gut bacterial isolates paired with longitudinal multiomics data enables mechanistic microbiome research.</title>
        <authorList>
            <person name="Poyet M."/>
            <person name="Groussin M."/>
            <person name="Gibbons S.M."/>
            <person name="Avila-Pacheco J."/>
            <person name="Jiang X."/>
            <person name="Kearney S.M."/>
            <person name="Perrotta A.R."/>
            <person name="Berdy B."/>
            <person name="Zhao S."/>
            <person name="Lieberman T.D."/>
            <person name="Swanson P.K."/>
            <person name="Smith M."/>
            <person name="Roesemann S."/>
            <person name="Alexander J.E."/>
            <person name="Rich S.A."/>
            <person name="Livny J."/>
            <person name="Vlamakis H."/>
            <person name="Clish C."/>
            <person name="Bullock K."/>
            <person name="Deik A."/>
            <person name="Scott J."/>
            <person name="Pierce K.A."/>
            <person name="Xavier R.J."/>
            <person name="Alm E.J."/>
        </authorList>
    </citation>
    <scope>NUCLEOTIDE SEQUENCE [LARGE SCALE GENOMIC DNA]</scope>
    <source>
        <strain evidence="2 3">BIOML-A2</strain>
    </source>
</reference>
<evidence type="ECO:0000256" key="1">
    <source>
        <dbReference type="SAM" id="SignalP"/>
    </source>
</evidence>
<dbReference type="AlphaFoldDB" id="A0AB34BIJ0"/>
<dbReference type="Pfam" id="PF13715">
    <property type="entry name" value="CarbopepD_reg_2"/>
    <property type="match status" value="1"/>
</dbReference>
<evidence type="ECO:0000313" key="3">
    <source>
        <dbReference type="Proteomes" id="UP000440198"/>
    </source>
</evidence>
<dbReference type="Proteomes" id="UP000440198">
    <property type="component" value="Unassembled WGS sequence"/>
</dbReference>
<comment type="caution">
    <text evidence="2">The sequence shown here is derived from an EMBL/GenBank/DDBJ whole genome shotgun (WGS) entry which is preliminary data.</text>
</comment>
<proteinExistence type="predicted"/>
<evidence type="ECO:0000313" key="2">
    <source>
        <dbReference type="EMBL" id="KAA5249313.1"/>
    </source>
</evidence>